<sequence>MPSQVSSNQRNRVYRTVETCMQMKLGTLLEISVDGSNLNAPSFPLRNQIVTALSEAVIALLTNSWHTWLIWRARLPTTVTPNNITPPVLNIAALSSLFWIVVSIIYQWPDLWLGKRLLQQAPTLPFVETRILSLISSAIIINWLLLYTLYHPFIENNNGVAKIILSSD</sequence>
<dbReference type="AlphaFoldDB" id="A0A915Q3M5"/>
<name>A0A915Q3M5_9BILA</name>
<keyword evidence="2" id="KW-1185">Reference proteome</keyword>
<organism evidence="2 3">
    <name type="scientific">Setaria digitata</name>
    <dbReference type="NCBI Taxonomy" id="48799"/>
    <lineage>
        <taxon>Eukaryota</taxon>
        <taxon>Metazoa</taxon>
        <taxon>Ecdysozoa</taxon>
        <taxon>Nematoda</taxon>
        <taxon>Chromadorea</taxon>
        <taxon>Rhabditida</taxon>
        <taxon>Spirurina</taxon>
        <taxon>Spiruromorpha</taxon>
        <taxon>Filarioidea</taxon>
        <taxon>Setariidae</taxon>
        <taxon>Setaria</taxon>
    </lineage>
</organism>
<feature type="transmembrane region" description="Helical" evidence="1">
    <location>
        <begin position="88"/>
        <end position="108"/>
    </location>
</feature>
<evidence type="ECO:0000256" key="1">
    <source>
        <dbReference type="SAM" id="Phobius"/>
    </source>
</evidence>
<protein>
    <submittedName>
        <fullName evidence="3">Uncharacterized protein</fullName>
    </submittedName>
</protein>
<reference evidence="3" key="1">
    <citation type="submission" date="2022-11" db="UniProtKB">
        <authorList>
            <consortium name="WormBaseParasite"/>
        </authorList>
    </citation>
    <scope>IDENTIFICATION</scope>
</reference>
<keyword evidence="1" id="KW-1133">Transmembrane helix</keyword>
<keyword evidence="1" id="KW-0812">Transmembrane</keyword>
<keyword evidence="1" id="KW-0472">Membrane</keyword>
<dbReference type="Proteomes" id="UP000887581">
    <property type="component" value="Unplaced"/>
</dbReference>
<evidence type="ECO:0000313" key="3">
    <source>
        <dbReference type="WBParaSite" id="sdigi.contig53.g3077.t1"/>
    </source>
</evidence>
<proteinExistence type="predicted"/>
<accession>A0A915Q3M5</accession>
<evidence type="ECO:0000313" key="2">
    <source>
        <dbReference type="Proteomes" id="UP000887581"/>
    </source>
</evidence>
<feature type="transmembrane region" description="Helical" evidence="1">
    <location>
        <begin position="129"/>
        <end position="150"/>
    </location>
</feature>
<dbReference type="WBParaSite" id="sdigi.contig53.g3077.t1">
    <property type="protein sequence ID" value="sdigi.contig53.g3077.t1"/>
    <property type="gene ID" value="sdigi.contig53.g3077"/>
</dbReference>